<gene>
    <name evidence="1" type="ORF">GS398_21050</name>
</gene>
<reference evidence="1 2" key="1">
    <citation type="submission" date="2019-11" db="EMBL/GenBank/DDBJ databases">
        <title>Pedobacter sp. HMF7056 Genome sequencing and assembly.</title>
        <authorList>
            <person name="Kang H."/>
            <person name="Kim H."/>
            <person name="Joh K."/>
        </authorList>
    </citation>
    <scope>NUCLEOTIDE SEQUENCE [LARGE SCALE GENOMIC DNA]</scope>
    <source>
        <strain evidence="1 2">HMF7056</strain>
    </source>
</reference>
<dbReference type="Proteomes" id="UP000451233">
    <property type="component" value="Unassembled WGS sequence"/>
</dbReference>
<dbReference type="EMBL" id="WVHS01000006">
    <property type="protein sequence ID" value="MXV17802.1"/>
    <property type="molecule type" value="Genomic_DNA"/>
</dbReference>
<comment type="caution">
    <text evidence="1">The sequence shown here is derived from an EMBL/GenBank/DDBJ whole genome shotgun (WGS) entry which is preliminary data.</text>
</comment>
<protein>
    <submittedName>
        <fullName evidence="1">Uncharacterized protein</fullName>
    </submittedName>
</protein>
<sequence length="42" mass="4492">MANSRWPIAISLSGGNEKIVMTRNLKNPRAIAGSSPTIPRSV</sequence>
<organism evidence="1 2">
    <name type="scientific">Hufsiella ginkgonis</name>
    <dbReference type="NCBI Taxonomy" id="2695274"/>
    <lineage>
        <taxon>Bacteria</taxon>
        <taxon>Pseudomonadati</taxon>
        <taxon>Bacteroidota</taxon>
        <taxon>Sphingobacteriia</taxon>
        <taxon>Sphingobacteriales</taxon>
        <taxon>Sphingobacteriaceae</taxon>
        <taxon>Hufsiella</taxon>
    </lineage>
</organism>
<name>A0A7K1Y3I4_9SPHI</name>
<keyword evidence="2" id="KW-1185">Reference proteome</keyword>
<proteinExistence type="predicted"/>
<evidence type="ECO:0000313" key="1">
    <source>
        <dbReference type="EMBL" id="MXV17802.1"/>
    </source>
</evidence>
<evidence type="ECO:0000313" key="2">
    <source>
        <dbReference type="Proteomes" id="UP000451233"/>
    </source>
</evidence>
<accession>A0A7K1Y3I4</accession>
<dbReference type="AlphaFoldDB" id="A0A7K1Y3I4"/>